<evidence type="ECO:0000256" key="5">
    <source>
        <dbReference type="ARBA" id="ARBA00022827"/>
    </source>
</evidence>
<dbReference type="InterPro" id="IPR036318">
    <property type="entry name" value="FAD-bd_PCMH-like_sf"/>
</dbReference>
<proteinExistence type="inferred from homology"/>
<dbReference type="InterPro" id="IPR016164">
    <property type="entry name" value="FAD-linked_Oxase-like_C"/>
</dbReference>
<evidence type="ECO:0000256" key="6">
    <source>
        <dbReference type="ARBA" id="ARBA00023002"/>
    </source>
</evidence>
<evidence type="ECO:0000256" key="1">
    <source>
        <dbReference type="ARBA" id="ARBA00001974"/>
    </source>
</evidence>
<keyword evidence="8" id="KW-0812">Transmembrane</keyword>
<dbReference type="GO" id="GO:0019139">
    <property type="term" value="F:cytokinin dehydrogenase activity"/>
    <property type="evidence" value="ECO:0007669"/>
    <property type="project" value="UniProtKB-EC"/>
</dbReference>
<sequence length="571" mass="64598">MKKEAKKAPPWESETFKGDSLHTDPYQISLNPLLFSLFLARKKKRMRSLSFFIRSISFTIMLLSFLAIQLNLCFSNTQFSLPDLRIDGHFTFTNNEFAAKDYGNQFQFLPFAVLHPESVSDISATVSHVWDLGVGSGLTVAARGHGHSIQGQAQAHRGIVVNMESLKKPKMEFEFGFDFGYVDVSGGELWINILKESLKFGFAPKSWTDYLHLTVGGTLSNAGISGQAFRHGPQISNVQQLEVVTGKGEVVTCSEEKNADLFNGVLGGLGQFGIITRARILLEPAAEMVKWIRVLYSDFSTFTRDQERLISAKKSFDYIEGLVIINRTGLLNNWRSSFNPKDDDEASQFKSEGKTLFCLELAKYFNPSDNAGEIYEEIESMLSELRYIPSTVFMTEVTYIEFLDRVHTAEIKLQAKGLWDVPHPWLNLLVPSSKIQRFGDEVFGKILADTSNGPVLVYPVNKSKWSNRSSAVIPDEDIFYLVAFLSQANPLSTKGKDSLQHLLSQNKKILDFCKEAHLGVKQYLPHFHTQDEWRAHFGQTWETFQRRKMAYDPLAILAPGHRIFQKGIFDL</sequence>
<dbReference type="Pfam" id="PF09265">
    <property type="entry name" value="Cytokin-bind"/>
    <property type="match status" value="1"/>
</dbReference>
<dbReference type="SUPFAM" id="SSF55103">
    <property type="entry name" value="FAD-linked oxidases, C-terminal domain"/>
    <property type="match status" value="1"/>
</dbReference>
<dbReference type="Gene3D" id="3.40.462.10">
    <property type="entry name" value="FAD-linked oxidases, C-terminal domain"/>
    <property type="match status" value="1"/>
</dbReference>
<dbReference type="GO" id="GO:0009690">
    <property type="term" value="P:cytokinin metabolic process"/>
    <property type="evidence" value="ECO:0007669"/>
    <property type="project" value="InterPro"/>
</dbReference>
<dbReference type="InterPro" id="IPR050432">
    <property type="entry name" value="FAD-linked_Oxidoreductases_BP"/>
</dbReference>
<dbReference type="Pfam" id="PF01565">
    <property type="entry name" value="FAD_binding_4"/>
    <property type="match status" value="1"/>
</dbReference>
<evidence type="ECO:0000256" key="8">
    <source>
        <dbReference type="SAM" id="Phobius"/>
    </source>
</evidence>
<dbReference type="PROSITE" id="PS00862">
    <property type="entry name" value="OX2_COVAL_FAD"/>
    <property type="match status" value="1"/>
</dbReference>
<dbReference type="FunFam" id="3.40.462.10:FF:000001">
    <property type="entry name" value="Cytokinin dehydrogenase 2"/>
    <property type="match status" value="1"/>
</dbReference>
<dbReference type="PROSITE" id="PS51387">
    <property type="entry name" value="FAD_PCMH"/>
    <property type="match status" value="1"/>
</dbReference>
<feature type="transmembrane region" description="Helical" evidence="8">
    <location>
        <begin position="51"/>
        <end position="72"/>
    </location>
</feature>
<dbReference type="InterPro" id="IPR015345">
    <property type="entry name" value="Cytokinin_DH_FAD/cytokin-bd"/>
</dbReference>
<comment type="cofactor">
    <cofactor evidence="1">
        <name>FAD</name>
        <dbReference type="ChEBI" id="CHEBI:57692"/>
    </cofactor>
</comment>
<evidence type="ECO:0000256" key="3">
    <source>
        <dbReference type="ARBA" id="ARBA00011928"/>
    </source>
</evidence>
<keyword evidence="4" id="KW-0285">Flavoprotein</keyword>
<keyword evidence="8" id="KW-0472">Membrane</keyword>
<dbReference type="SUPFAM" id="SSF56176">
    <property type="entry name" value="FAD-binding/transporter-associated domain-like"/>
    <property type="match status" value="1"/>
</dbReference>
<dbReference type="EMBL" id="OX465077">
    <property type="protein sequence ID" value="CAI9269547.1"/>
    <property type="molecule type" value="Genomic_DNA"/>
</dbReference>
<evidence type="ECO:0000313" key="10">
    <source>
        <dbReference type="EMBL" id="CAI9269547.1"/>
    </source>
</evidence>
<dbReference type="AlphaFoldDB" id="A0AA35VWB6"/>
<dbReference type="InterPro" id="IPR006093">
    <property type="entry name" value="Oxy_OxRdtase_FAD_BS"/>
</dbReference>
<feature type="domain" description="FAD-binding PCMH-type" evidence="9">
    <location>
        <begin position="106"/>
        <end position="285"/>
    </location>
</feature>
<keyword evidence="8" id="KW-1133">Transmembrane helix</keyword>
<dbReference type="InterPro" id="IPR016167">
    <property type="entry name" value="FAD-bd_PCMH_sub1"/>
</dbReference>
<evidence type="ECO:0000256" key="7">
    <source>
        <dbReference type="ARBA" id="ARBA00048224"/>
    </source>
</evidence>
<dbReference type="GO" id="GO:0071949">
    <property type="term" value="F:FAD binding"/>
    <property type="evidence" value="ECO:0007669"/>
    <property type="project" value="InterPro"/>
</dbReference>
<dbReference type="PANTHER" id="PTHR13878">
    <property type="entry name" value="GULONOLACTONE OXIDASE"/>
    <property type="match status" value="1"/>
</dbReference>
<protein>
    <recommendedName>
        <fullName evidence="3">cytokinin dehydrogenase</fullName>
        <ecNumber evidence="3">1.5.99.12</ecNumber>
    </recommendedName>
</protein>
<evidence type="ECO:0000313" key="11">
    <source>
        <dbReference type="Proteomes" id="UP001177003"/>
    </source>
</evidence>
<dbReference type="Gene3D" id="3.30.43.10">
    <property type="entry name" value="Uridine Diphospho-n-acetylenolpyruvylglucosamine Reductase, domain 2"/>
    <property type="match status" value="1"/>
</dbReference>
<dbReference type="EC" id="1.5.99.12" evidence="3"/>
<keyword evidence="6" id="KW-0560">Oxidoreductase</keyword>
<dbReference type="Proteomes" id="UP001177003">
    <property type="component" value="Chromosome 1"/>
</dbReference>
<reference evidence="10" key="1">
    <citation type="submission" date="2023-04" db="EMBL/GenBank/DDBJ databases">
        <authorList>
            <person name="Vijverberg K."/>
            <person name="Xiong W."/>
            <person name="Schranz E."/>
        </authorList>
    </citation>
    <scope>NUCLEOTIDE SEQUENCE</scope>
</reference>
<dbReference type="InterPro" id="IPR016170">
    <property type="entry name" value="Cytok_DH_C_sf"/>
</dbReference>
<evidence type="ECO:0000256" key="4">
    <source>
        <dbReference type="ARBA" id="ARBA00022630"/>
    </source>
</evidence>
<dbReference type="PANTHER" id="PTHR13878:SF53">
    <property type="entry name" value="CYTOKININ DEHYDROGENASE 6"/>
    <property type="match status" value="1"/>
</dbReference>
<dbReference type="Gene3D" id="3.30.465.10">
    <property type="match status" value="1"/>
</dbReference>
<dbReference type="InterPro" id="IPR006094">
    <property type="entry name" value="Oxid_FAD_bind_N"/>
</dbReference>
<organism evidence="10 11">
    <name type="scientific">Lactuca saligna</name>
    <name type="common">Willowleaf lettuce</name>
    <dbReference type="NCBI Taxonomy" id="75948"/>
    <lineage>
        <taxon>Eukaryota</taxon>
        <taxon>Viridiplantae</taxon>
        <taxon>Streptophyta</taxon>
        <taxon>Embryophyta</taxon>
        <taxon>Tracheophyta</taxon>
        <taxon>Spermatophyta</taxon>
        <taxon>Magnoliopsida</taxon>
        <taxon>eudicotyledons</taxon>
        <taxon>Gunneridae</taxon>
        <taxon>Pentapetalae</taxon>
        <taxon>asterids</taxon>
        <taxon>campanulids</taxon>
        <taxon>Asterales</taxon>
        <taxon>Asteraceae</taxon>
        <taxon>Cichorioideae</taxon>
        <taxon>Cichorieae</taxon>
        <taxon>Lactucinae</taxon>
        <taxon>Lactuca</taxon>
    </lineage>
</organism>
<dbReference type="InterPro" id="IPR016169">
    <property type="entry name" value="FAD-bd_PCMH_sub2"/>
</dbReference>
<keyword evidence="5" id="KW-0274">FAD</keyword>
<comment type="catalytic activity">
    <reaction evidence="7">
        <text>N(6)-dimethylallyladenine + A + H2O = 3-methyl-2-butenal + adenine + AH2</text>
        <dbReference type="Rhea" id="RHEA:13625"/>
        <dbReference type="ChEBI" id="CHEBI:13193"/>
        <dbReference type="ChEBI" id="CHEBI:15377"/>
        <dbReference type="ChEBI" id="CHEBI:15825"/>
        <dbReference type="ChEBI" id="CHEBI:16708"/>
        <dbReference type="ChEBI" id="CHEBI:17499"/>
        <dbReference type="ChEBI" id="CHEBI:17660"/>
        <dbReference type="EC" id="1.5.99.12"/>
    </reaction>
</comment>
<keyword evidence="11" id="KW-1185">Reference proteome</keyword>
<accession>A0AA35VWB6</accession>
<comment type="similarity">
    <text evidence="2">Belongs to the oxygen-dependent FAD-linked oxidoreductase family.</text>
</comment>
<gene>
    <name evidence="10" type="ORF">LSALG_LOCUS9918</name>
</gene>
<evidence type="ECO:0000256" key="2">
    <source>
        <dbReference type="ARBA" id="ARBA00005466"/>
    </source>
</evidence>
<dbReference type="InterPro" id="IPR016166">
    <property type="entry name" value="FAD-bd_PCMH"/>
</dbReference>
<evidence type="ECO:0000259" key="9">
    <source>
        <dbReference type="PROSITE" id="PS51387"/>
    </source>
</evidence>
<name>A0AA35VWB6_LACSI</name>